<comment type="similarity">
    <text evidence="1">Belongs to the peptidase C40 family.</text>
</comment>
<dbReference type="GO" id="GO:0006508">
    <property type="term" value="P:proteolysis"/>
    <property type="evidence" value="ECO:0007669"/>
    <property type="project" value="UniProtKB-KW"/>
</dbReference>
<dbReference type="EMBL" id="JAERKF010000003">
    <property type="protein sequence ID" value="MBS1009946.1"/>
    <property type="molecule type" value="Genomic_DNA"/>
</dbReference>
<protein>
    <submittedName>
        <fullName evidence="5">C40 family peptidase</fullName>
    </submittedName>
</protein>
<dbReference type="GO" id="GO:0008234">
    <property type="term" value="F:cysteine-type peptidase activity"/>
    <property type="evidence" value="ECO:0007669"/>
    <property type="project" value="UniProtKB-KW"/>
</dbReference>
<dbReference type="InterPro" id="IPR038765">
    <property type="entry name" value="Papain-like_cys_pep_sf"/>
</dbReference>
<evidence type="ECO:0000313" key="6">
    <source>
        <dbReference type="Proteomes" id="UP000676478"/>
    </source>
</evidence>
<dbReference type="PROSITE" id="PS51935">
    <property type="entry name" value="NLPC_P60"/>
    <property type="match status" value="1"/>
</dbReference>
<evidence type="ECO:0000256" key="2">
    <source>
        <dbReference type="ARBA" id="ARBA00022670"/>
    </source>
</evidence>
<dbReference type="InterPro" id="IPR051202">
    <property type="entry name" value="Peptidase_C40"/>
</dbReference>
<dbReference type="AlphaFoldDB" id="A0A0C1PNK3"/>
<accession>A0A0C1PNK3</accession>
<sequence>MKKYNLVKLVLLAVICAGGVLHTQLAKANYNSAFNKEAYYAKLENKDIAKTSDLLLDTHKSLFLGQTKAGKVRNISFLVYPKKQTERFSGYAHHWVNIRMLKTNKVYLYTDKTTHGNYLVQYYQLAKRQGKSVKMGAQKIHISYSRYGNITLTYKGKKLKVNLKSGQTTWESNKVMPQSQRQFKSRVPKVGTQKARLVKDAKRYLGVPYRYAGRDPFGGLDCATFVNQVYLDVTGKDIGGMTGVQERLGKHCRVSSAKVGDLLFWKIAGQKYTYHVAMVIGHGKLIEEAGDSVHISNIKARQPQFAIHMKN</sequence>
<keyword evidence="4" id="KW-0788">Thiol protease</keyword>
<dbReference type="SUPFAM" id="SSF54001">
    <property type="entry name" value="Cysteine proteinases"/>
    <property type="match status" value="1"/>
</dbReference>
<gene>
    <name evidence="5" type="ORF">JK167_03730</name>
</gene>
<name>A0A0C1PNK3_LEVBR</name>
<dbReference type="RefSeq" id="WP_039107728.1">
    <property type="nucleotide sequence ID" value="NZ_CAKMAP010000001.1"/>
</dbReference>
<keyword evidence="3" id="KW-0378">Hydrolase</keyword>
<dbReference type="Gene3D" id="3.90.1720.10">
    <property type="entry name" value="endopeptidase domain like (from Nostoc punctiforme)"/>
    <property type="match status" value="1"/>
</dbReference>
<evidence type="ECO:0000256" key="4">
    <source>
        <dbReference type="ARBA" id="ARBA00022807"/>
    </source>
</evidence>
<comment type="caution">
    <text evidence="5">The sequence shown here is derived from an EMBL/GenBank/DDBJ whole genome shotgun (WGS) entry which is preliminary data.</text>
</comment>
<dbReference type="Proteomes" id="UP000676478">
    <property type="component" value="Unassembled WGS sequence"/>
</dbReference>
<keyword evidence="2" id="KW-0645">Protease</keyword>
<reference evidence="5" key="1">
    <citation type="submission" date="2020-12" db="EMBL/GenBank/DDBJ databases">
        <authorList>
            <person name="Mcmullen J.G."/>
        </authorList>
    </citation>
    <scope>NUCLEOTIDE SEQUENCE</scope>
    <source>
        <strain evidence="5">Dm-2019-70</strain>
    </source>
</reference>
<evidence type="ECO:0000313" key="5">
    <source>
        <dbReference type="EMBL" id="MBS1009946.1"/>
    </source>
</evidence>
<evidence type="ECO:0000256" key="3">
    <source>
        <dbReference type="ARBA" id="ARBA00022801"/>
    </source>
</evidence>
<dbReference type="OrthoDB" id="1654978at2"/>
<reference evidence="5" key="2">
    <citation type="submission" date="2022-09" db="EMBL/GenBank/DDBJ databases">
        <title>Genome-inferred correspondence between phylogeny and metabolic traits in the wild Drosophila gut microbiome.</title>
        <authorList>
            <person name="Bueno E."/>
            <person name="Blow F."/>
            <person name="Douglas A.E."/>
        </authorList>
    </citation>
    <scope>NUCLEOTIDE SEQUENCE</scope>
    <source>
        <strain evidence="5">Dm-2019-70</strain>
    </source>
</reference>
<dbReference type="PANTHER" id="PTHR47053">
    <property type="entry name" value="MUREIN DD-ENDOPEPTIDASE MEPH-RELATED"/>
    <property type="match status" value="1"/>
</dbReference>
<evidence type="ECO:0000256" key="1">
    <source>
        <dbReference type="ARBA" id="ARBA00007074"/>
    </source>
</evidence>
<proteinExistence type="inferred from homology"/>
<dbReference type="PANTHER" id="PTHR47053:SF1">
    <property type="entry name" value="MUREIN DD-ENDOPEPTIDASE MEPH-RELATED"/>
    <property type="match status" value="1"/>
</dbReference>
<organism evidence="5 6">
    <name type="scientific">Levilactobacillus brevis</name>
    <name type="common">Lactobacillus brevis</name>
    <dbReference type="NCBI Taxonomy" id="1580"/>
    <lineage>
        <taxon>Bacteria</taxon>
        <taxon>Bacillati</taxon>
        <taxon>Bacillota</taxon>
        <taxon>Bacilli</taxon>
        <taxon>Lactobacillales</taxon>
        <taxon>Lactobacillaceae</taxon>
        <taxon>Levilactobacillus</taxon>
    </lineage>
</organism>
<dbReference type="Pfam" id="PF00877">
    <property type="entry name" value="NLPC_P60"/>
    <property type="match status" value="1"/>
</dbReference>
<dbReference type="InterPro" id="IPR000064">
    <property type="entry name" value="NLP_P60_dom"/>
</dbReference>